<dbReference type="SUPFAM" id="SSF82866">
    <property type="entry name" value="Multidrug efflux transporter AcrB transmembrane domain"/>
    <property type="match status" value="2"/>
</dbReference>
<evidence type="ECO:0000256" key="6">
    <source>
        <dbReference type="ARBA" id="ARBA00023136"/>
    </source>
</evidence>
<evidence type="ECO:0000259" key="8">
    <source>
        <dbReference type="PROSITE" id="PS50156"/>
    </source>
</evidence>
<name>A0A318LSS7_9PSEU</name>
<dbReference type="PANTHER" id="PTHR33406:SF6">
    <property type="entry name" value="MEMBRANE PROTEIN YDGH-RELATED"/>
    <property type="match status" value="1"/>
</dbReference>
<feature type="transmembrane region" description="Helical" evidence="7">
    <location>
        <begin position="547"/>
        <end position="568"/>
    </location>
</feature>
<evidence type="ECO:0000313" key="10">
    <source>
        <dbReference type="Proteomes" id="UP000247892"/>
    </source>
</evidence>
<reference evidence="9 10" key="1">
    <citation type="submission" date="2016-07" db="EMBL/GenBank/DDBJ databases">
        <title>Draft genome sequence of Prauserella sp. YIM 121212, isolated from alkaline soil.</title>
        <authorList>
            <person name="Ruckert C."/>
            <person name="Albersmeier A."/>
            <person name="Jiang C.-L."/>
            <person name="Jiang Y."/>
            <person name="Kalinowski J."/>
            <person name="Schneider O."/>
            <person name="Winkler A."/>
            <person name="Zotchev S.B."/>
        </authorList>
    </citation>
    <scope>NUCLEOTIDE SEQUENCE [LARGE SCALE GENOMIC DNA]</scope>
    <source>
        <strain evidence="9 10">YIM 121212</strain>
    </source>
</reference>
<comment type="similarity">
    <text evidence="2">Belongs to the resistance-nodulation-cell division (RND) (TC 2.A.6) family. MmpL subfamily.</text>
</comment>
<feature type="transmembrane region" description="Helical" evidence="7">
    <location>
        <begin position="186"/>
        <end position="203"/>
    </location>
</feature>
<gene>
    <name evidence="9" type="ORF">BA062_07495</name>
</gene>
<evidence type="ECO:0000256" key="3">
    <source>
        <dbReference type="ARBA" id="ARBA00022475"/>
    </source>
</evidence>
<protein>
    <recommendedName>
        <fullName evidence="8">SSD domain-containing protein</fullName>
    </recommendedName>
</protein>
<dbReference type="PROSITE" id="PS50156">
    <property type="entry name" value="SSD"/>
    <property type="match status" value="2"/>
</dbReference>
<organism evidence="9 10">
    <name type="scientific">Prauserella flavalba</name>
    <dbReference type="NCBI Taxonomy" id="1477506"/>
    <lineage>
        <taxon>Bacteria</taxon>
        <taxon>Bacillati</taxon>
        <taxon>Actinomycetota</taxon>
        <taxon>Actinomycetes</taxon>
        <taxon>Pseudonocardiales</taxon>
        <taxon>Pseudonocardiaceae</taxon>
        <taxon>Prauserella</taxon>
    </lineage>
</organism>
<dbReference type="Proteomes" id="UP000247892">
    <property type="component" value="Unassembled WGS sequence"/>
</dbReference>
<proteinExistence type="inferred from homology"/>
<feature type="transmembrane region" description="Helical" evidence="7">
    <location>
        <begin position="286"/>
        <end position="307"/>
    </location>
</feature>
<evidence type="ECO:0000256" key="7">
    <source>
        <dbReference type="SAM" id="Phobius"/>
    </source>
</evidence>
<dbReference type="PANTHER" id="PTHR33406">
    <property type="entry name" value="MEMBRANE PROTEIN MJ1562-RELATED"/>
    <property type="match status" value="1"/>
</dbReference>
<feature type="transmembrane region" description="Helical" evidence="7">
    <location>
        <begin position="655"/>
        <end position="685"/>
    </location>
</feature>
<dbReference type="OrthoDB" id="2365435at2"/>
<comment type="caution">
    <text evidence="9">The sequence shown here is derived from an EMBL/GenBank/DDBJ whole genome shotgun (WGS) entry which is preliminary data.</text>
</comment>
<keyword evidence="5 7" id="KW-1133">Transmembrane helix</keyword>
<feature type="transmembrane region" description="Helical" evidence="7">
    <location>
        <begin position="580"/>
        <end position="600"/>
    </location>
</feature>
<dbReference type="InterPro" id="IPR000731">
    <property type="entry name" value="SSD"/>
</dbReference>
<dbReference type="Gene3D" id="1.20.1640.10">
    <property type="entry name" value="Multidrug efflux transporter AcrB transmembrane domain"/>
    <property type="match status" value="2"/>
</dbReference>
<feature type="transmembrane region" description="Helical" evidence="7">
    <location>
        <begin position="377"/>
        <end position="396"/>
    </location>
</feature>
<evidence type="ECO:0000313" key="9">
    <source>
        <dbReference type="EMBL" id="PXY35378.1"/>
    </source>
</evidence>
<feature type="transmembrane region" description="Helical" evidence="7">
    <location>
        <begin position="210"/>
        <end position="231"/>
    </location>
</feature>
<evidence type="ECO:0000256" key="2">
    <source>
        <dbReference type="ARBA" id="ARBA00010157"/>
    </source>
</evidence>
<feature type="transmembrane region" description="Helical" evidence="7">
    <location>
        <begin position="621"/>
        <end position="643"/>
    </location>
</feature>
<evidence type="ECO:0000256" key="1">
    <source>
        <dbReference type="ARBA" id="ARBA00004651"/>
    </source>
</evidence>
<dbReference type="InterPro" id="IPR004869">
    <property type="entry name" value="MMPL_dom"/>
</dbReference>
<keyword evidence="3" id="KW-1003">Cell membrane</keyword>
<keyword evidence="10" id="KW-1185">Reference proteome</keyword>
<feature type="transmembrane region" description="Helical" evidence="7">
    <location>
        <begin position="319"/>
        <end position="340"/>
    </location>
</feature>
<dbReference type="InterPro" id="IPR050545">
    <property type="entry name" value="Mycobact_MmpL"/>
</dbReference>
<comment type="subcellular location">
    <subcellularLocation>
        <location evidence="1">Cell membrane</location>
        <topology evidence="1">Multi-pass membrane protein</topology>
    </subcellularLocation>
</comment>
<dbReference type="GO" id="GO:0005886">
    <property type="term" value="C:plasma membrane"/>
    <property type="evidence" value="ECO:0007669"/>
    <property type="project" value="UniProtKB-SubCell"/>
</dbReference>
<keyword evidence="6 7" id="KW-0472">Membrane</keyword>
<evidence type="ECO:0000256" key="4">
    <source>
        <dbReference type="ARBA" id="ARBA00022692"/>
    </source>
</evidence>
<dbReference type="Pfam" id="PF03176">
    <property type="entry name" value="MMPL"/>
    <property type="match status" value="2"/>
</dbReference>
<feature type="transmembrane region" description="Helical" evidence="7">
    <location>
        <begin position="243"/>
        <end position="265"/>
    </location>
</feature>
<feature type="domain" description="SSD" evidence="8">
    <location>
        <begin position="208"/>
        <end position="340"/>
    </location>
</feature>
<feature type="domain" description="SSD" evidence="8">
    <location>
        <begin position="550"/>
        <end position="678"/>
    </location>
</feature>
<dbReference type="AlphaFoldDB" id="A0A318LSS7"/>
<feature type="transmembrane region" description="Helical" evidence="7">
    <location>
        <begin position="523"/>
        <end position="540"/>
    </location>
</feature>
<dbReference type="EMBL" id="MASU01000005">
    <property type="protein sequence ID" value="PXY35378.1"/>
    <property type="molecule type" value="Genomic_DNA"/>
</dbReference>
<feature type="transmembrane region" description="Helical" evidence="7">
    <location>
        <begin position="22"/>
        <end position="40"/>
    </location>
</feature>
<dbReference type="RefSeq" id="WP_110335374.1">
    <property type="nucleotide sequence ID" value="NZ_MASU01000005.1"/>
</dbReference>
<accession>A0A318LSS7</accession>
<keyword evidence="4 7" id="KW-0812">Transmembrane</keyword>
<evidence type="ECO:0000256" key="5">
    <source>
        <dbReference type="ARBA" id="ARBA00022989"/>
    </source>
</evidence>
<sequence>MDEIPSGAGRAARLPGGKTGKWVVLVLWLGALAALGPLAGKLTDVQDNQASSWLPASAESTEVLRVLEGFRSSNEVPAIVVYDRPEGLRQADLARIADDTRAFGALDGVDRRVVGPIPSGERPLPQAAQVVVPLDIGEDGWDRLPGLIDEMRRIASDGAGGVSVHVTGPAGFGGDSAEAFEGIDSTLLYAALAVVVTMLLLTYRSPSLWVLPVLVVGSALAVAQGVVYLLARYADLTVNGQSAGILLVLVFGAGTDYALLLVARYREELRTHSDRHEAMAYALHRAGPAIWASGATVAISMLCLLFADLNSTAGLGPVAAIGIGIALLAMVTLLPALLTITGRWVFWPVRPAFGSPDRTDRGLWARIGRTVARGPRVAWVVTAVVLGALALGTLTLKTDGLTNAGSFTGTPDSVVGERVLAEHFPAGAGQPIQVVANAGQAGQVREAFADVPGVVSVGQPVVRDGVAYLEGTTEAAPDTPEGLATLVDVRDAVHAVPGADALAGGQAALLYDTAQANTHDRNLIIPLVLVVVFCILAVLLRALLAPLVLIATVVLSFLATLGISAFFFNTVFGFENADPSFPLFVFVFLVALGIDYNIFLMTRVREEAARHGTRRGMLTGLATTGGVITSAGLVLAGTFAVLGTLPLTFLAELGFAVAVGVLIDTMIVRGVLVCALTLDIGRWIWWPDRLMHKRDEQPPAVRLQESGSAAPG</sequence>